<dbReference type="InterPro" id="IPR039561">
    <property type="entry name" value="Peptidase_M15C"/>
</dbReference>
<dbReference type="RefSeq" id="WP_153402361.1">
    <property type="nucleotide sequence ID" value="NZ_ML762427.1"/>
</dbReference>
<organism evidence="2 3">
    <name type="scientific">Gracilibacillus oryzae</name>
    <dbReference type="NCBI Taxonomy" id="1672701"/>
    <lineage>
        <taxon>Bacteria</taxon>
        <taxon>Bacillati</taxon>
        <taxon>Bacillota</taxon>
        <taxon>Bacilli</taxon>
        <taxon>Bacillales</taxon>
        <taxon>Bacillaceae</taxon>
        <taxon>Gracilibacillus</taxon>
    </lineage>
</organism>
<dbReference type="PANTHER" id="PTHR34385:SF1">
    <property type="entry name" value="PEPTIDOGLYCAN L-ALANYL-D-GLUTAMATE ENDOPEPTIDASE CWLK"/>
    <property type="match status" value="1"/>
</dbReference>
<proteinExistence type="predicted"/>
<protein>
    <submittedName>
        <fullName evidence="2">M15 family metallopeptidase</fullName>
    </submittedName>
</protein>
<dbReference type="Pfam" id="PF13539">
    <property type="entry name" value="Peptidase_M15_4"/>
    <property type="match status" value="1"/>
</dbReference>
<dbReference type="EMBL" id="WEID01000032">
    <property type="protein sequence ID" value="KAB8137927.1"/>
    <property type="molecule type" value="Genomic_DNA"/>
</dbReference>
<dbReference type="OrthoDB" id="9799970at2"/>
<evidence type="ECO:0000259" key="1">
    <source>
        <dbReference type="Pfam" id="PF13539"/>
    </source>
</evidence>
<keyword evidence="3" id="KW-1185">Reference proteome</keyword>
<reference evidence="2 3" key="1">
    <citation type="submission" date="2019-10" db="EMBL/GenBank/DDBJ databases">
        <title>Gracilibacillus sp. nov. isolated from rice seeds.</title>
        <authorList>
            <person name="He S."/>
        </authorList>
    </citation>
    <scope>NUCLEOTIDE SEQUENCE [LARGE SCALE GENOMIC DNA]</scope>
    <source>
        <strain evidence="2 3">TD8</strain>
    </source>
</reference>
<dbReference type="AlphaFoldDB" id="A0A7C8L097"/>
<gene>
    <name evidence="2" type="ORF">F9U64_07380</name>
</gene>
<feature type="domain" description="Peptidase M15C" evidence="1">
    <location>
        <begin position="91"/>
        <end position="159"/>
    </location>
</feature>
<sequence>MKIHTILVLLLLIAVIVFGLYKYNQYQEYISRPMPTNLHPLVEDARDQLIDEAEKIGISILITDGFRSSEEQEAIYAKGRTTEGSIVTYAKAGESYHNYGLAIDFAIQPNPGEAIWDMEYDGNNNGESDWMEVVAIAKSLGFSWGGDFSQFKDYPHLQMNFGLSIRELKMGKRPRDVIDNKNL</sequence>
<dbReference type="GO" id="GO:0008233">
    <property type="term" value="F:peptidase activity"/>
    <property type="evidence" value="ECO:0007669"/>
    <property type="project" value="InterPro"/>
</dbReference>
<evidence type="ECO:0000313" key="2">
    <source>
        <dbReference type="EMBL" id="KAB8137927.1"/>
    </source>
</evidence>
<dbReference type="PANTHER" id="PTHR34385">
    <property type="entry name" value="D-ALANYL-D-ALANINE CARBOXYPEPTIDASE"/>
    <property type="match status" value="1"/>
</dbReference>
<dbReference type="Proteomes" id="UP000480246">
    <property type="component" value="Unassembled WGS sequence"/>
</dbReference>
<dbReference type="SUPFAM" id="SSF55166">
    <property type="entry name" value="Hedgehog/DD-peptidase"/>
    <property type="match status" value="1"/>
</dbReference>
<accession>A0A7C8L097</accession>
<dbReference type="Gene3D" id="3.30.1380.10">
    <property type="match status" value="1"/>
</dbReference>
<dbReference type="InterPro" id="IPR052179">
    <property type="entry name" value="DD-CPase-like"/>
</dbReference>
<evidence type="ECO:0000313" key="3">
    <source>
        <dbReference type="Proteomes" id="UP000480246"/>
    </source>
</evidence>
<dbReference type="CDD" id="cd14845">
    <property type="entry name" value="L-Ala-D-Glu_peptidase_like"/>
    <property type="match status" value="1"/>
</dbReference>
<name>A0A7C8L097_9BACI</name>
<comment type="caution">
    <text evidence="2">The sequence shown here is derived from an EMBL/GenBank/DDBJ whole genome shotgun (WGS) entry which is preliminary data.</text>
</comment>
<dbReference type="InterPro" id="IPR009045">
    <property type="entry name" value="Zn_M74/Hedgehog-like"/>
</dbReference>